<organism evidence="1 2">
    <name type="scientific">Sphaerisporangium rubeum</name>
    <dbReference type="NCBI Taxonomy" id="321317"/>
    <lineage>
        <taxon>Bacteria</taxon>
        <taxon>Bacillati</taxon>
        <taxon>Actinomycetota</taxon>
        <taxon>Actinomycetes</taxon>
        <taxon>Streptosporangiales</taxon>
        <taxon>Streptosporangiaceae</taxon>
        <taxon>Sphaerisporangium</taxon>
    </lineage>
</organism>
<dbReference type="EMBL" id="JACHIU010000001">
    <property type="protein sequence ID" value="MBB6474028.1"/>
    <property type="molecule type" value="Genomic_DNA"/>
</dbReference>
<name>A0A7X0IHF9_9ACTN</name>
<dbReference type="AlphaFoldDB" id="A0A7X0IHF9"/>
<accession>A0A7X0IHF9</accession>
<evidence type="ECO:0008006" key="3">
    <source>
        <dbReference type="Google" id="ProtNLM"/>
    </source>
</evidence>
<dbReference type="RefSeq" id="WP_184982194.1">
    <property type="nucleotide sequence ID" value="NZ_BAAALO010000061.1"/>
</dbReference>
<evidence type="ECO:0000313" key="2">
    <source>
        <dbReference type="Proteomes" id="UP000555564"/>
    </source>
</evidence>
<protein>
    <recommendedName>
        <fullName evidence="3">Transcription factor zinc-finger domain-containing protein</fullName>
    </recommendedName>
</protein>
<reference evidence="1 2" key="1">
    <citation type="submission" date="2020-08" db="EMBL/GenBank/DDBJ databases">
        <title>Sequencing the genomes of 1000 actinobacteria strains.</title>
        <authorList>
            <person name="Klenk H.-P."/>
        </authorList>
    </citation>
    <scope>NUCLEOTIDE SEQUENCE [LARGE SCALE GENOMIC DNA]</scope>
    <source>
        <strain evidence="1 2">DSM 44936</strain>
    </source>
</reference>
<keyword evidence="2" id="KW-1185">Reference proteome</keyword>
<gene>
    <name evidence="1" type="ORF">BJ992_003459</name>
</gene>
<comment type="caution">
    <text evidence="1">The sequence shown here is derived from an EMBL/GenBank/DDBJ whole genome shotgun (WGS) entry which is preliminary data.</text>
</comment>
<sequence>MLPIDPGADLGRRAWVPCPGCRDDHGCGPCAQGRNCAGHWRYLLGTTGGVLHLQCPGCTHLWDHDTGFGAGDRPAHLR</sequence>
<proteinExistence type="predicted"/>
<dbReference type="Proteomes" id="UP000555564">
    <property type="component" value="Unassembled WGS sequence"/>
</dbReference>
<evidence type="ECO:0000313" key="1">
    <source>
        <dbReference type="EMBL" id="MBB6474028.1"/>
    </source>
</evidence>